<protein>
    <submittedName>
        <fullName evidence="2">GNAT family N-acetyltransferase</fullName>
    </submittedName>
</protein>
<dbReference type="RefSeq" id="WP_143891866.1">
    <property type="nucleotide sequence ID" value="NZ_CP041666.1"/>
</dbReference>
<dbReference type="CDD" id="cd04301">
    <property type="entry name" value="NAT_SF"/>
    <property type="match status" value="1"/>
</dbReference>
<dbReference type="PROSITE" id="PS51186">
    <property type="entry name" value="GNAT"/>
    <property type="match status" value="1"/>
</dbReference>
<evidence type="ECO:0000313" key="3">
    <source>
        <dbReference type="Proteomes" id="UP000315215"/>
    </source>
</evidence>
<evidence type="ECO:0000313" key="2">
    <source>
        <dbReference type="EMBL" id="QDP39116.1"/>
    </source>
</evidence>
<dbReference type="OrthoDB" id="9796171at2"/>
<keyword evidence="2" id="KW-0808">Transferase</keyword>
<dbReference type="AlphaFoldDB" id="A0A516KCP9"/>
<dbReference type="KEGG" id="aqt:FN924_02165"/>
<proteinExistence type="predicted"/>
<gene>
    <name evidence="2" type="ORF">FN924_02165</name>
</gene>
<dbReference type="Pfam" id="PF13673">
    <property type="entry name" value="Acetyltransf_10"/>
    <property type="match status" value="1"/>
</dbReference>
<organism evidence="2 3">
    <name type="scientific">Radiobacillus deserti</name>
    <dbReference type="NCBI Taxonomy" id="2594883"/>
    <lineage>
        <taxon>Bacteria</taxon>
        <taxon>Bacillati</taxon>
        <taxon>Bacillota</taxon>
        <taxon>Bacilli</taxon>
        <taxon>Bacillales</taxon>
        <taxon>Bacillaceae</taxon>
        <taxon>Radiobacillus</taxon>
    </lineage>
</organism>
<accession>A0A516KCP9</accession>
<reference evidence="2 3" key="1">
    <citation type="submission" date="2019-07" db="EMBL/GenBank/DDBJ databases">
        <authorList>
            <person name="Li J."/>
        </authorList>
    </citation>
    <scope>NUCLEOTIDE SEQUENCE [LARGE SCALE GENOMIC DNA]</scope>
    <source>
        <strain evidence="2 3">TKL69</strain>
    </source>
</reference>
<dbReference type="InterPro" id="IPR016181">
    <property type="entry name" value="Acyl_CoA_acyltransferase"/>
</dbReference>
<dbReference type="GO" id="GO:0016747">
    <property type="term" value="F:acyltransferase activity, transferring groups other than amino-acyl groups"/>
    <property type="evidence" value="ECO:0007669"/>
    <property type="project" value="InterPro"/>
</dbReference>
<dbReference type="EMBL" id="CP041666">
    <property type="protein sequence ID" value="QDP39116.1"/>
    <property type="molecule type" value="Genomic_DNA"/>
</dbReference>
<feature type="domain" description="N-acetyltransferase" evidence="1">
    <location>
        <begin position="6"/>
        <end position="147"/>
    </location>
</feature>
<dbReference type="Proteomes" id="UP000315215">
    <property type="component" value="Chromosome"/>
</dbReference>
<sequence length="147" mass="17305">MEWMYKRFDELTALELYQIIKARIDVFVVEQDCPYPELDNHDQAAVHLYLHHDKDIVAYARLLPPGSTYCQASIGRVLVHSNYRGGGYGKELLIRSIDYIINEWQEKEIKIQGQEYLRRFYGSFGFEEISDVYLEDGIPHVDMLLKK</sequence>
<dbReference type="SUPFAM" id="SSF55729">
    <property type="entry name" value="Acyl-CoA N-acyltransferases (Nat)"/>
    <property type="match status" value="1"/>
</dbReference>
<name>A0A516KCP9_9BACI</name>
<dbReference type="Gene3D" id="3.40.630.30">
    <property type="match status" value="1"/>
</dbReference>
<evidence type="ECO:0000259" key="1">
    <source>
        <dbReference type="PROSITE" id="PS51186"/>
    </source>
</evidence>
<keyword evidence="3" id="KW-1185">Reference proteome</keyword>
<dbReference type="InterPro" id="IPR000182">
    <property type="entry name" value="GNAT_dom"/>
</dbReference>